<dbReference type="EMBL" id="GL376634">
    <property type="status" value="NOT_ANNOTATED_CDS"/>
    <property type="molecule type" value="Genomic_DNA"/>
</dbReference>
<dbReference type="Gene3D" id="3.30.530.20">
    <property type="match status" value="1"/>
</dbReference>
<protein>
    <recommendedName>
        <fullName evidence="4">FYVE-type domain-containing protein</fullName>
    </recommendedName>
</protein>
<evidence type="ECO:0000313" key="3">
    <source>
        <dbReference type="Proteomes" id="UP000019132"/>
    </source>
</evidence>
<dbReference type="eggNOG" id="ENOG502SUF5">
    <property type="taxonomic scope" value="Eukaryota"/>
</dbReference>
<evidence type="ECO:0008006" key="4">
    <source>
        <dbReference type="Google" id="ProtNLM"/>
    </source>
</evidence>
<dbReference type="PANTHER" id="PTHR13510:SF44">
    <property type="entry name" value="RABENOSYN-5"/>
    <property type="match status" value="1"/>
</dbReference>
<name>K3WAG9_GLOUD</name>
<organism evidence="2 3">
    <name type="scientific">Globisporangium ultimum (strain ATCC 200006 / CBS 805.95 / DAOM BR144)</name>
    <name type="common">Pythium ultimum</name>
    <dbReference type="NCBI Taxonomy" id="431595"/>
    <lineage>
        <taxon>Eukaryota</taxon>
        <taxon>Sar</taxon>
        <taxon>Stramenopiles</taxon>
        <taxon>Oomycota</taxon>
        <taxon>Peronosporomycetes</taxon>
        <taxon>Pythiales</taxon>
        <taxon>Pythiaceae</taxon>
        <taxon>Globisporangium</taxon>
    </lineage>
</organism>
<dbReference type="SUPFAM" id="SSF55961">
    <property type="entry name" value="Bet v1-like"/>
    <property type="match status" value="1"/>
</dbReference>
<evidence type="ECO:0000313" key="2">
    <source>
        <dbReference type="EnsemblProtists" id="PYU1_T001960"/>
    </source>
</evidence>
<accession>K3WAG9</accession>
<feature type="region of interest" description="Disordered" evidence="1">
    <location>
        <begin position="276"/>
        <end position="300"/>
    </location>
</feature>
<reference evidence="3" key="2">
    <citation type="submission" date="2010-04" db="EMBL/GenBank/DDBJ databases">
        <authorList>
            <person name="Buell R."/>
            <person name="Hamilton J."/>
            <person name="Hostetler J."/>
        </authorList>
    </citation>
    <scope>NUCLEOTIDE SEQUENCE [LARGE SCALE GENOMIC DNA]</scope>
    <source>
        <strain evidence="3">DAOM:BR144</strain>
    </source>
</reference>
<dbReference type="InterPro" id="IPR013083">
    <property type="entry name" value="Znf_RING/FYVE/PHD"/>
</dbReference>
<dbReference type="InterPro" id="IPR052727">
    <property type="entry name" value="Rab4/Rab5_effector"/>
</dbReference>
<dbReference type="VEuPathDB" id="FungiDB:PYU1_G001958"/>
<dbReference type="InParanoid" id="K3WAG9"/>
<keyword evidence="3" id="KW-1185">Reference proteome</keyword>
<dbReference type="HOGENOM" id="CLU_015303_1_1_1"/>
<dbReference type="CDD" id="cd00065">
    <property type="entry name" value="FYVE_like_SF"/>
    <property type="match status" value="1"/>
</dbReference>
<dbReference type="SUPFAM" id="SSF57903">
    <property type="entry name" value="FYVE/PHD zinc finger"/>
    <property type="match status" value="1"/>
</dbReference>
<dbReference type="InterPro" id="IPR023393">
    <property type="entry name" value="START-like_dom_sf"/>
</dbReference>
<sequence length="456" mass="51703">MLDEYPVYEHDIPRVNISAQKLEEWREVGHDEITRTLTHRNSWYFQFNEKTQDGYEQIADKDNLKAFARSVPNSQHKNVLIRASLETTLDAIVYGLYCETTYEQRCAFAHLYEDNFLDGAVLHVGKTKTREDPFRFVGMKWVAFRSPAPALVTSRDFIYFSYSGTMRDANGQRVLFRMLRSMPMDGVDVQERPNNNLVRGKISYLYLYRENGSRTEVSIQALHSTAGSMPSWAVTKTISFVWPGIFNLVTVAEAKVLMQNGMAGFHANAIFSSASSSGSSSHPGKSKSKSSSSAPANPSSCGVCFRRFRMMRSKRLCTGCHREMCKSCTTKLSFLDDRKQRSDTGVVPLRFCLNCMVKARTERVEITSHLLRDSVDIDLDDDFNALDISVYRETLKTKYLDADVLSDDDDDIDDIDDIDYIEPNFTSSRIKVHEDAGYSSGESYEGTSVMSSNLSF</sequence>
<reference evidence="3" key="1">
    <citation type="journal article" date="2010" name="Genome Biol.">
        <title>Genome sequence of the necrotrophic plant pathogen Pythium ultimum reveals original pathogenicity mechanisms and effector repertoire.</title>
        <authorList>
            <person name="Levesque C.A."/>
            <person name="Brouwer H."/>
            <person name="Cano L."/>
            <person name="Hamilton J.P."/>
            <person name="Holt C."/>
            <person name="Huitema E."/>
            <person name="Raffaele S."/>
            <person name="Robideau G.P."/>
            <person name="Thines M."/>
            <person name="Win J."/>
            <person name="Zerillo M.M."/>
            <person name="Beakes G.W."/>
            <person name="Boore J.L."/>
            <person name="Busam D."/>
            <person name="Dumas B."/>
            <person name="Ferriera S."/>
            <person name="Fuerstenberg S.I."/>
            <person name="Gachon C.M."/>
            <person name="Gaulin E."/>
            <person name="Govers F."/>
            <person name="Grenville-Briggs L."/>
            <person name="Horner N."/>
            <person name="Hostetler J."/>
            <person name="Jiang R.H."/>
            <person name="Johnson J."/>
            <person name="Krajaejun T."/>
            <person name="Lin H."/>
            <person name="Meijer H.J."/>
            <person name="Moore B."/>
            <person name="Morris P."/>
            <person name="Phuntmart V."/>
            <person name="Puiu D."/>
            <person name="Shetty J."/>
            <person name="Stajich J.E."/>
            <person name="Tripathy S."/>
            <person name="Wawra S."/>
            <person name="van West P."/>
            <person name="Whitty B.R."/>
            <person name="Coutinho P.M."/>
            <person name="Henrissat B."/>
            <person name="Martin F."/>
            <person name="Thomas P.D."/>
            <person name="Tyler B.M."/>
            <person name="De Vries R.P."/>
            <person name="Kamoun S."/>
            <person name="Yandell M."/>
            <person name="Tisserat N."/>
            <person name="Buell C.R."/>
        </authorList>
    </citation>
    <scope>NUCLEOTIDE SEQUENCE</scope>
    <source>
        <strain evidence="3">DAOM:BR144</strain>
    </source>
</reference>
<feature type="region of interest" description="Disordered" evidence="1">
    <location>
        <begin position="436"/>
        <end position="456"/>
    </location>
</feature>
<dbReference type="PANTHER" id="PTHR13510">
    <property type="entry name" value="FYVE-FINGER-CONTAINING RAB5 EFFECTOR PROTEIN RABENOSYN-5-RELATED"/>
    <property type="match status" value="1"/>
</dbReference>
<dbReference type="AlphaFoldDB" id="K3WAG9"/>
<dbReference type="EnsemblProtists" id="PYU1_T001960">
    <property type="protein sequence ID" value="PYU1_T001960"/>
    <property type="gene ID" value="PYU1_G001958"/>
</dbReference>
<dbReference type="Gene3D" id="3.30.40.10">
    <property type="entry name" value="Zinc/RING finger domain, C3HC4 (zinc finger)"/>
    <property type="match status" value="1"/>
</dbReference>
<reference evidence="2" key="3">
    <citation type="submission" date="2015-02" db="UniProtKB">
        <authorList>
            <consortium name="EnsemblProtists"/>
        </authorList>
    </citation>
    <scope>IDENTIFICATION</scope>
    <source>
        <strain evidence="2">DAOM BR144</strain>
    </source>
</reference>
<dbReference type="InterPro" id="IPR011011">
    <property type="entry name" value="Znf_FYVE_PHD"/>
</dbReference>
<dbReference type="Proteomes" id="UP000019132">
    <property type="component" value="Unassembled WGS sequence"/>
</dbReference>
<proteinExistence type="predicted"/>
<dbReference type="OMA" id="FHANAIF"/>
<dbReference type="STRING" id="431595.K3WAG9"/>
<feature type="compositionally biased region" description="Low complexity" evidence="1">
    <location>
        <begin position="437"/>
        <end position="446"/>
    </location>
</feature>
<evidence type="ECO:0000256" key="1">
    <source>
        <dbReference type="SAM" id="MobiDB-lite"/>
    </source>
</evidence>